<dbReference type="Gramene" id="TraesROB_scaffold_102046_01G000200.1">
    <property type="protein sequence ID" value="TraesROB_scaffold_102046_01G000200.1"/>
    <property type="gene ID" value="TraesROB_scaffold_102046_01G000200"/>
</dbReference>
<feature type="non-terminal residue" evidence="2">
    <location>
        <position position="90"/>
    </location>
</feature>
<accession>A0A9R1E6H4</accession>
<gene>
    <name evidence="2" type="ORF">CFC21_019824</name>
</gene>
<dbReference type="GO" id="GO:0003676">
    <property type="term" value="F:nucleic acid binding"/>
    <property type="evidence" value="ECO:0007669"/>
    <property type="project" value="InterPro"/>
</dbReference>
<dbReference type="OrthoDB" id="691445at2759"/>
<evidence type="ECO:0000313" key="2">
    <source>
        <dbReference type="EMBL" id="KAF7004617.1"/>
    </source>
</evidence>
<feature type="domain" description="RNase H type-1" evidence="1">
    <location>
        <begin position="1"/>
        <end position="59"/>
    </location>
</feature>
<protein>
    <recommendedName>
        <fullName evidence="1">RNase H type-1 domain-containing protein</fullName>
    </recommendedName>
</protein>
<evidence type="ECO:0000259" key="1">
    <source>
        <dbReference type="Pfam" id="PF13456"/>
    </source>
</evidence>
<proteinExistence type="predicted"/>
<dbReference type="Pfam" id="PF13456">
    <property type="entry name" value="RVT_3"/>
    <property type="match status" value="1"/>
</dbReference>
<reference evidence="2" key="1">
    <citation type="journal article" date="2017" name="Gigascience">
        <title>The first near-complete assembly of the hexaploid bread wheat genome, Triticum aestivum.</title>
        <authorList>
            <person name="Zimin A.V."/>
            <person name="Puiu D."/>
            <person name="Hall R."/>
            <person name="Kingan S."/>
            <person name="Clavijo B.J."/>
            <person name="Salzberg S.L."/>
        </authorList>
    </citation>
    <scope>NUCLEOTIDE SEQUENCE</scope>
    <source>
        <tissue evidence="2">Leaf</tissue>
    </source>
</reference>
<sequence length="90" mass="10068">METDYYDFVNLWSLRHNSRSVVPPIIAEIREHACSFTSFVIQHISRSTNFSAHLCAKQASTLDVTDCWVGSMPSFLVTSLMADSSGLLLN</sequence>
<dbReference type="AlphaFoldDB" id="A0A9R1E6H4"/>
<comment type="caution">
    <text evidence="2">The sequence shown here is derived from an EMBL/GenBank/DDBJ whole genome shotgun (WGS) entry which is preliminary data.</text>
</comment>
<dbReference type="GO" id="GO:0004523">
    <property type="term" value="F:RNA-DNA hybrid ribonuclease activity"/>
    <property type="evidence" value="ECO:0007669"/>
    <property type="project" value="InterPro"/>
</dbReference>
<reference evidence="2" key="2">
    <citation type="submission" date="2020-03" db="EMBL/GenBank/DDBJ databases">
        <title>The second near-complete assembly of the hexaploid bread wheat (Triticum aestivum) genome.</title>
        <authorList>
            <person name="Zimin A.V."/>
            <person name="Puiu D."/>
            <person name="Shumante A."/>
            <person name="Alonge M."/>
            <person name="Salzberg S.L."/>
        </authorList>
    </citation>
    <scope>NUCLEOTIDE SEQUENCE</scope>
    <source>
        <tissue evidence="2">Leaf</tissue>
    </source>
</reference>
<dbReference type="EMBL" id="CM022214">
    <property type="protein sequence ID" value="KAF7004617.1"/>
    <property type="molecule type" value="Genomic_DNA"/>
</dbReference>
<dbReference type="Gramene" id="TraesCAD_scaffold_124403_01G000200.1">
    <property type="protein sequence ID" value="TraesCAD_scaffold_124403_01G000200.1"/>
    <property type="gene ID" value="TraesCAD_scaffold_124403_01G000200"/>
</dbReference>
<dbReference type="InterPro" id="IPR002156">
    <property type="entry name" value="RNaseH_domain"/>
</dbReference>
<dbReference type="Gramene" id="TraesCLE_scaffold_047972_01G000200.1">
    <property type="protein sequence ID" value="TraesCLE_scaffold_047972_01G000200.1"/>
    <property type="gene ID" value="TraesCLE_scaffold_047972_01G000200"/>
</dbReference>
<dbReference type="Proteomes" id="UP000815260">
    <property type="component" value="Chromosome 2A"/>
</dbReference>
<name>A0A9R1E6H4_WHEAT</name>
<organism evidence="2">
    <name type="scientific">Triticum aestivum</name>
    <name type="common">Wheat</name>
    <dbReference type="NCBI Taxonomy" id="4565"/>
    <lineage>
        <taxon>Eukaryota</taxon>
        <taxon>Viridiplantae</taxon>
        <taxon>Streptophyta</taxon>
        <taxon>Embryophyta</taxon>
        <taxon>Tracheophyta</taxon>
        <taxon>Spermatophyta</taxon>
        <taxon>Magnoliopsida</taxon>
        <taxon>Liliopsida</taxon>
        <taxon>Poales</taxon>
        <taxon>Poaceae</taxon>
        <taxon>BOP clade</taxon>
        <taxon>Pooideae</taxon>
        <taxon>Triticodae</taxon>
        <taxon>Triticeae</taxon>
        <taxon>Triticinae</taxon>
        <taxon>Triticum</taxon>
    </lineage>
</organism>